<dbReference type="Pfam" id="PF12330">
    <property type="entry name" value="Haspin_kinase"/>
    <property type="match status" value="1"/>
</dbReference>
<dbReference type="WBParaSite" id="EgrG_000921100">
    <property type="protein sequence ID" value="EgrG_000921100"/>
    <property type="gene ID" value="EgrG_000921100"/>
</dbReference>
<reference evidence="1 2" key="1">
    <citation type="journal article" date="2013" name="Nature">
        <title>The genomes of four tapeworm species reveal adaptations to parasitism.</title>
        <authorList>
            <person name="Tsai I.J."/>
            <person name="Zarowiecki M."/>
            <person name="Holroyd N."/>
            <person name="Garciarrubio A."/>
            <person name="Sanchez-Flores A."/>
            <person name="Brooks K.L."/>
            <person name="Tracey A."/>
            <person name="Bobes R.J."/>
            <person name="Fragoso G."/>
            <person name="Sciutto E."/>
            <person name="Aslett M."/>
            <person name="Beasley H."/>
            <person name="Bennett H.M."/>
            <person name="Cai J."/>
            <person name="Camicia F."/>
            <person name="Clark R."/>
            <person name="Cucher M."/>
            <person name="De Silva N."/>
            <person name="Day T.A."/>
            <person name="Deplazes P."/>
            <person name="Estrada K."/>
            <person name="Fernandez C."/>
            <person name="Holland P.W."/>
            <person name="Hou J."/>
            <person name="Hu S."/>
            <person name="Huckvale T."/>
            <person name="Hung S.S."/>
            <person name="Kamenetzky L."/>
            <person name="Keane J.A."/>
            <person name="Kiss F."/>
            <person name="Koziol U."/>
            <person name="Lambert O."/>
            <person name="Liu K."/>
            <person name="Luo X."/>
            <person name="Luo Y."/>
            <person name="Macchiaroli N."/>
            <person name="Nichol S."/>
            <person name="Paps J."/>
            <person name="Parkinson J."/>
            <person name="Pouchkina-Stantcheva N."/>
            <person name="Riddiford N."/>
            <person name="Rosenzvit M."/>
            <person name="Salinas G."/>
            <person name="Wasmuth J.D."/>
            <person name="Zamanian M."/>
            <person name="Zheng Y."/>
            <person name="Cai X."/>
            <person name="Soberon X."/>
            <person name="Olson P.D."/>
            <person name="Laclette J.P."/>
            <person name="Brehm K."/>
            <person name="Berriman M."/>
            <person name="Garciarrubio A."/>
            <person name="Bobes R.J."/>
            <person name="Fragoso G."/>
            <person name="Sanchez-Flores A."/>
            <person name="Estrada K."/>
            <person name="Cevallos M.A."/>
            <person name="Morett E."/>
            <person name="Gonzalez V."/>
            <person name="Portillo T."/>
            <person name="Ochoa-Leyva A."/>
            <person name="Jose M.V."/>
            <person name="Sciutto E."/>
            <person name="Landa A."/>
            <person name="Jimenez L."/>
            <person name="Valdes V."/>
            <person name="Carrero J.C."/>
            <person name="Larralde C."/>
            <person name="Morales-Montor J."/>
            <person name="Limon-Lason J."/>
            <person name="Soberon X."/>
            <person name="Laclette J.P."/>
        </authorList>
    </citation>
    <scope>NUCLEOTIDE SEQUENCE [LARGE SCALE GENOMIC DNA]</scope>
</reference>
<reference evidence="1" key="2">
    <citation type="submission" date="2014-06" db="EMBL/GenBank/DDBJ databases">
        <authorList>
            <person name="Aslett M."/>
        </authorList>
    </citation>
    <scope>NUCLEOTIDE SEQUENCE</scope>
</reference>
<reference evidence="3" key="3">
    <citation type="submission" date="2020-10" db="UniProtKB">
        <authorList>
            <consortium name="WormBaseParasite"/>
        </authorList>
    </citation>
    <scope>IDENTIFICATION</scope>
</reference>
<sequence length="111" mass="12582">MHLLVLEGLGTNTFSMIDALALAVGGRQLKFEHRNLHLSNILIDAVGKWKDCCIQVSPTSRLDGRVYQPYHEPIVKTLDFTFSHLRFVETGHSTVRATTSSGWSSQQRRTW</sequence>
<organism evidence="1">
    <name type="scientific">Echinococcus granulosus</name>
    <name type="common">Hydatid tapeworm</name>
    <dbReference type="NCBI Taxonomy" id="6210"/>
    <lineage>
        <taxon>Eukaryota</taxon>
        <taxon>Metazoa</taxon>
        <taxon>Spiralia</taxon>
        <taxon>Lophotrochozoa</taxon>
        <taxon>Platyhelminthes</taxon>
        <taxon>Cestoda</taxon>
        <taxon>Eucestoda</taxon>
        <taxon>Cyclophyllidea</taxon>
        <taxon>Taeniidae</taxon>
        <taxon>Echinococcus</taxon>
        <taxon>Echinococcus granulosus group</taxon>
    </lineage>
</organism>
<evidence type="ECO:0000313" key="3">
    <source>
        <dbReference type="WBParaSite" id="EgrG_000921100"/>
    </source>
</evidence>
<accession>A0A068X3N0</accession>
<gene>
    <name evidence="1" type="ORF">EgrG_000921100</name>
</gene>
<name>A0A068X3N0_ECHGR</name>
<evidence type="ECO:0000313" key="1">
    <source>
        <dbReference type="EMBL" id="CDS24616.1"/>
    </source>
</evidence>
<dbReference type="AlphaFoldDB" id="A0A068X3N0"/>
<proteinExistence type="predicted"/>
<dbReference type="EMBL" id="LK028611">
    <property type="protein sequence ID" value="CDS24616.1"/>
    <property type="molecule type" value="Genomic_DNA"/>
</dbReference>
<evidence type="ECO:0000313" key="2">
    <source>
        <dbReference type="Proteomes" id="UP000492820"/>
    </source>
</evidence>
<dbReference type="Proteomes" id="UP000492820">
    <property type="component" value="Unassembled WGS sequence"/>
</dbReference>
<protein>
    <submittedName>
        <fullName evidence="1 3">Pfam-B_8186 domain containing protein</fullName>
    </submittedName>
</protein>
<dbReference type="Gene3D" id="1.10.510.10">
    <property type="entry name" value="Transferase(Phosphotransferase) domain 1"/>
    <property type="match status" value="1"/>
</dbReference>